<dbReference type="GeneID" id="37037756"/>
<gene>
    <name evidence="2" type="ORF">IE81DRAFT_345172</name>
</gene>
<evidence type="ECO:0000313" key="3">
    <source>
        <dbReference type="Proteomes" id="UP000245783"/>
    </source>
</evidence>
<dbReference type="AlphaFoldDB" id="A0A316W5I5"/>
<organism evidence="2 3">
    <name type="scientific">Ceraceosorus guamensis</name>
    <dbReference type="NCBI Taxonomy" id="1522189"/>
    <lineage>
        <taxon>Eukaryota</taxon>
        <taxon>Fungi</taxon>
        <taxon>Dikarya</taxon>
        <taxon>Basidiomycota</taxon>
        <taxon>Ustilaginomycotina</taxon>
        <taxon>Exobasidiomycetes</taxon>
        <taxon>Ceraceosorales</taxon>
        <taxon>Ceraceosoraceae</taxon>
        <taxon>Ceraceosorus</taxon>
    </lineage>
</organism>
<keyword evidence="1" id="KW-0472">Membrane</keyword>
<reference evidence="2 3" key="1">
    <citation type="journal article" date="2018" name="Mol. Biol. Evol.">
        <title>Broad Genomic Sampling Reveals a Smut Pathogenic Ancestry of the Fungal Clade Ustilaginomycotina.</title>
        <authorList>
            <person name="Kijpornyongpan T."/>
            <person name="Mondo S.J."/>
            <person name="Barry K."/>
            <person name="Sandor L."/>
            <person name="Lee J."/>
            <person name="Lipzen A."/>
            <person name="Pangilinan J."/>
            <person name="LaButti K."/>
            <person name="Hainaut M."/>
            <person name="Henrissat B."/>
            <person name="Grigoriev I.V."/>
            <person name="Spatafora J.W."/>
            <person name="Aime M.C."/>
        </authorList>
    </citation>
    <scope>NUCLEOTIDE SEQUENCE [LARGE SCALE GENOMIC DNA]</scope>
    <source>
        <strain evidence="2 3">MCA 4658</strain>
    </source>
</reference>
<evidence type="ECO:0000313" key="2">
    <source>
        <dbReference type="EMBL" id="PWN45127.1"/>
    </source>
</evidence>
<accession>A0A316W5I5</accession>
<keyword evidence="1" id="KW-1133">Transmembrane helix</keyword>
<dbReference type="PROSITE" id="PS51257">
    <property type="entry name" value="PROKAR_LIPOPROTEIN"/>
    <property type="match status" value="1"/>
</dbReference>
<protein>
    <submittedName>
        <fullName evidence="2">Uncharacterized protein</fullName>
    </submittedName>
</protein>
<dbReference type="InParanoid" id="A0A316W5I5"/>
<name>A0A316W5I5_9BASI</name>
<feature type="transmembrane region" description="Helical" evidence="1">
    <location>
        <begin position="53"/>
        <end position="72"/>
    </location>
</feature>
<dbReference type="EMBL" id="KZ819357">
    <property type="protein sequence ID" value="PWN45127.1"/>
    <property type="molecule type" value="Genomic_DNA"/>
</dbReference>
<dbReference type="RefSeq" id="XP_025372287.1">
    <property type="nucleotide sequence ID" value="XM_025515886.1"/>
</dbReference>
<dbReference type="OrthoDB" id="10545120at2759"/>
<evidence type="ECO:0000256" key="1">
    <source>
        <dbReference type="SAM" id="Phobius"/>
    </source>
</evidence>
<dbReference type="Proteomes" id="UP000245783">
    <property type="component" value="Unassembled WGS sequence"/>
</dbReference>
<keyword evidence="3" id="KW-1185">Reference proteome</keyword>
<proteinExistence type="predicted"/>
<keyword evidence="1" id="KW-0812">Transmembrane</keyword>
<sequence>MPRHSPVVCYHVTFGGCPPSTIALDVRPSLFHHCHIRVHAISTQGEQDTMITTTSQVISFICCVLLPLPLLAKAEMLRARETGQANVTPTMYVAPPVYYTVIDGIGYRPN</sequence>